<feature type="compositionally biased region" description="Low complexity" evidence="1">
    <location>
        <begin position="20"/>
        <end position="45"/>
    </location>
</feature>
<name>E4ZYS2_LEPMJ</name>
<dbReference type="VEuPathDB" id="FungiDB:LEMA_P108630.1"/>
<feature type="region of interest" description="Disordered" evidence="1">
    <location>
        <begin position="1"/>
        <end position="53"/>
    </location>
</feature>
<gene>
    <name evidence="2" type="ORF">LEMA_P108630.1</name>
</gene>
<organism evidence="3">
    <name type="scientific">Leptosphaeria maculans (strain JN3 / isolate v23.1.3 / race Av1-4-5-6-7-8)</name>
    <name type="common">Blackleg fungus</name>
    <name type="synonym">Phoma lingam</name>
    <dbReference type="NCBI Taxonomy" id="985895"/>
    <lineage>
        <taxon>Eukaryota</taxon>
        <taxon>Fungi</taxon>
        <taxon>Dikarya</taxon>
        <taxon>Ascomycota</taxon>
        <taxon>Pezizomycotina</taxon>
        <taxon>Dothideomycetes</taxon>
        <taxon>Pleosporomycetidae</taxon>
        <taxon>Pleosporales</taxon>
        <taxon>Pleosporineae</taxon>
        <taxon>Leptosphaeriaceae</taxon>
        <taxon>Plenodomus</taxon>
        <taxon>Plenodomus lingam/Leptosphaeria maculans species complex</taxon>
    </lineage>
</organism>
<dbReference type="STRING" id="985895.E4ZYS2"/>
<dbReference type="OMA" id="RNLAWAP"/>
<dbReference type="GeneID" id="13290019"/>
<reference evidence="3" key="1">
    <citation type="journal article" date="2011" name="Nat. Commun.">
        <title>Effector diversification within compartments of the Leptosphaeria maculans genome affected by Repeat-Induced Point mutations.</title>
        <authorList>
            <person name="Rouxel T."/>
            <person name="Grandaubert J."/>
            <person name="Hane J.K."/>
            <person name="Hoede C."/>
            <person name="van de Wouw A.P."/>
            <person name="Couloux A."/>
            <person name="Dominguez V."/>
            <person name="Anthouard V."/>
            <person name="Bally P."/>
            <person name="Bourras S."/>
            <person name="Cozijnsen A.J."/>
            <person name="Ciuffetti L.M."/>
            <person name="Degrave A."/>
            <person name="Dilmaghani A."/>
            <person name="Duret L."/>
            <person name="Fudal I."/>
            <person name="Goodwin S.B."/>
            <person name="Gout L."/>
            <person name="Glaser N."/>
            <person name="Linglin J."/>
            <person name="Kema G.H.J."/>
            <person name="Lapalu N."/>
            <person name="Lawrence C.B."/>
            <person name="May K."/>
            <person name="Meyer M."/>
            <person name="Ollivier B."/>
            <person name="Poulain J."/>
            <person name="Schoch C.L."/>
            <person name="Simon A."/>
            <person name="Spatafora J.W."/>
            <person name="Stachowiak A."/>
            <person name="Turgeon B.G."/>
            <person name="Tyler B.M."/>
            <person name="Vincent D."/>
            <person name="Weissenbach J."/>
            <person name="Amselem J."/>
            <person name="Quesneville H."/>
            <person name="Oliver R.P."/>
            <person name="Wincker P."/>
            <person name="Balesdent M.-H."/>
            <person name="Howlett B.J."/>
        </authorList>
    </citation>
    <scope>NUCLEOTIDE SEQUENCE [LARGE SCALE GENOMIC DNA]</scope>
    <source>
        <strain evidence="3">JN3 / isolate v23.1.3 / race Av1-4-5-6-7-8</strain>
    </source>
</reference>
<proteinExistence type="predicted"/>
<dbReference type="PANTHER" id="PTHR12652">
    <property type="entry name" value="PEROXISOMAL BIOGENESIS FACTOR 11"/>
    <property type="match status" value="1"/>
</dbReference>
<sequence length="357" mass="39362">MENDMDKIMDSLPPPPPPESTTTIPSDPTLFTPPSSTAPPSSEKPSAPRPRPSTLQTLRVYLLKYLTTIPRTADRNLVRLAKLLSTPSGTDTLLCTTSYTLTLVHALLSRLLQRRLAVIASEIAQKADGILLPGETLIASLPAPTSTKRIAQVVGSSKALAATIADYRIFVRLWGLAGLYTWARGTYLSPLPAHAEKQDRLVRGLTWSAIAACVGFQVLENGAYLSSKGVLTSSRWTGEAGKARENAWWLWSSRFWAAYVGVELARLGVQWYYRDGKPMPALQGDGEKEDKLRREEEVRKRKLEKWVWWKDLASNLAYAPMTLHWSTERGLLSDWGVGACGMVAGGAMLADAWRKTA</sequence>
<dbReference type="PANTHER" id="PTHR12652:SF25">
    <property type="entry name" value="MICROBODY (PEROXISOME) PROLIFERATION PROTEIN PEROXIN 11C (EUROFUNG)"/>
    <property type="match status" value="1"/>
</dbReference>
<evidence type="ECO:0008006" key="4">
    <source>
        <dbReference type="Google" id="ProtNLM"/>
    </source>
</evidence>
<dbReference type="OrthoDB" id="10005898at2759"/>
<dbReference type="eggNOG" id="ENOG502S1P2">
    <property type="taxonomic scope" value="Eukaryota"/>
</dbReference>
<dbReference type="InParanoid" id="E4ZYS2"/>
<dbReference type="Proteomes" id="UP000002668">
    <property type="component" value="Genome"/>
</dbReference>
<keyword evidence="3" id="KW-1185">Reference proteome</keyword>
<evidence type="ECO:0000313" key="3">
    <source>
        <dbReference type="Proteomes" id="UP000002668"/>
    </source>
</evidence>
<accession>E4ZYS2</accession>
<evidence type="ECO:0000313" key="2">
    <source>
        <dbReference type="EMBL" id="CBX96598.1"/>
    </source>
</evidence>
<protein>
    <recommendedName>
        <fullName evidence="4">Peroxin 11C</fullName>
    </recommendedName>
</protein>
<dbReference type="HOGENOM" id="CLU_052213_0_1_1"/>
<dbReference type="AlphaFoldDB" id="E4ZYS2"/>
<dbReference type="EMBL" id="FP929129">
    <property type="protein sequence ID" value="CBX96598.1"/>
    <property type="molecule type" value="Genomic_DNA"/>
</dbReference>
<dbReference type="RefSeq" id="XP_003840077.1">
    <property type="nucleotide sequence ID" value="XM_003840029.1"/>
</dbReference>
<evidence type="ECO:0000256" key="1">
    <source>
        <dbReference type="SAM" id="MobiDB-lite"/>
    </source>
</evidence>